<evidence type="ECO:0000256" key="1">
    <source>
        <dbReference type="SAM" id="MobiDB-lite"/>
    </source>
</evidence>
<evidence type="ECO:0000313" key="3">
    <source>
        <dbReference type="Proteomes" id="UP001189429"/>
    </source>
</evidence>
<reference evidence="2" key="1">
    <citation type="submission" date="2023-10" db="EMBL/GenBank/DDBJ databases">
        <authorList>
            <person name="Chen Y."/>
            <person name="Shah S."/>
            <person name="Dougan E. K."/>
            <person name="Thang M."/>
            <person name="Chan C."/>
        </authorList>
    </citation>
    <scope>NUCLEOTIDE SEQUENCE [LARGE SCALE GENOMIC DNA]</scope>
</reference>
<keyword evidence="3" id="KW-1185">Reference proteome</keyword>
<evidence type="ECO:0000313" key="2">
    <source>
        <dbReference type="EMBL" id="CAK0891930.1"/>
    </source>
</evidence>
<feature type="compositionally biased region" description="Polar residues" evidence="1">
    <location>
        <begin position="119"/>
        <end position="132"/>
    </location>
</feature>
<dbReference type="EMBL" id="CAUYUJ010019538">
    <property type="protein sequence ID" value="CAK0891930.1"/>
    <property type="molecule type" value="Genomic_DNA"/>
</dbReference>
<proteinExistence type="predicted"/>
<sequence>MRGPRPCPPCPLGTAQPTESADLPPVHWSGGGTSTVDMCECGCCDPTCCAVCKAHNCEKYSDVFRVKGHKGMFLRGHAKFLPEDAITPSTLTLPRHHSITQAEAEQWVAAHSGKGAKLQQENHSASHAQPSQLLHAKPRLSSADEGA</sequence>
<name>A0ABN9WYC2_9DINO</name>
<dbReference type="Proteomes" id="UP001189429">
    <property type="component" value="Unassembled WGS sequence"/>
</dbReference>
<comment type="caution">
    <text evidence="2">The sequence shown here is derived from an EMBL/GenBank/DDBJ whole genome shotgun (WGS) entry which is preliminary data.</text>
</comment>
<accession>A0ABN9WYC2</accession>
<organism evidence="2 3">
    <name type="scientific">Prorocentrum cordatum</name>
    <dbReference type="NCBI Taxonomy" id="2364126"/>
    <lineage>
        <taxon>Eukaryota</taxon>
        <taxon>Sar</taxon>
        <taxon>Alveolata</taxon>
        <taxon>Dinophyceae</taxon>
        <taxon>Prorocentrales</taxon>
        <taxon>Prorocentraceae</taxon>
        <taxon>Prorocentrum</taxon>
    </lineage>
</organism>
<gene>
    <name evidence="2" type="ORF">PCOR1329_LOCUS71723</name>
</gene>
<feature type="region of interest" description="Disordered" evidence="1">
    <location>
        <begin position="108"/>
        <end position="147"/>
    </location>
</feature>
<protein>
    <submittedName>
        <fullName evidence="2">Uncharacterized protein</fullName>
    </submittedName>
</protein>